<protein>
    <submittedName>
        <fullName evidence="1">Uncharacterized protein</fullName>
    </submittedName>
</protein>
<reference evidence="1 2" key="1">
    <citation type="journal article" date="2018" name="New Phytol.">
        <title>Phylogenomics of Endogonaceae and evolution of mycorrhizas within Mucoromycota.</title>
        <authorList>
            <person name="Chang Y."/>
            <person name="Desiro A."/>
            <person name="Na H."/>
            <person name="Sandor L."/>
            <person name="Lipzen A."/>
            <person name="Clum A."/>
            <person name="Barry K."/>
            <person name="Grigoriev I.V."/>
            <person name="Martin F.M."/>
            <person name="Stajich J.E."/>
            <person name="Smith M.E."/>
            <person name="Bonito G."/>
            <person name="Spatafora J.W."/>
        </authorList>
    </citation>
    <scope>NUCLEOTIDE SEQUENCE [LARGE SCALE GENOMIC DNA]</scope>
    <source>
        <strain evidence="1 2">GMNB39</strain>
    </source>
</reference>
<name>A0A433D2W5_9FUNG</name>
<gene>
    <name evidence="1" type="ORF">BC936DRAFT_148514</name>
</gene>
<accession>A0A433D2W5</accession>
<dbReference type="Proteomes" id="UP000268093">
    <property type="component" value="Unassembled WGS sequence"/>
</dbReference>
<evidence type="ECO:0000313" key="1">
    <source>
        <dbReference type="EMBL" id="RUP45178.1"/>
    </source>
</evidence>
<sequence>MKAIRFKLLANKFDDQYTFDLNGYLTRADFVSNMAKINQTVSTRPPPAGMSGLFILVGLWFLTAAGMAVAFLYTQTVALLMVIPVVILASGAAYWLLIKVKRNRFEFGMIDICERINATENIRGINYRFSKDGSDVADESGGSKKPLKHNYAVVIEFDDRFNIPSIQKYGKFPSDDFVNVSLFPQQQQQRGNMPPHYSEKKDEEKA</sequence>
<evidence type="ECO:0000313" key="2">
    <source>
        <dbReference type="Proteomes" id="UP000268093"/>
    </source>
</evidence>
<dbReference type="EMBL" id="RBNI01007684">
    <property type="protein sequence ID" value="RUP45178.1"/>
    <property type="molecule type" value="Genomic_DNA"/>
</dbReference>
<proteinExistence type="predicted"/>
<comment type="caution">
    <text evidence="1">The sequence shown here is derived from an EMBL/GenBank/DDBJ whole genome shotgun (WGS) entry which is preliminary data.</text>
</comment>
<organism evidence="1 2">
    <name type="scientific">Jimgerdemannia flammicorona</name>
    <dbReference type="NCBI Taxonomy" id="994334"/>
    <lineage>
        <taxon>Eukaryota</taxon>
        <taxon>Fungi</taxon>
        <taxon>Fungi incertae sedis</taxon>
        <taxon>Mucoromycota</taxon>
        <taxon>Mucoromycotina</taxon>
        <taxon>Endogonomycetes</taxon>
        <taxon>Endogonales</taxon>
        <taxon>Endogonaceae</taxon>
        <taxon>Jimgerdemannia</taxon>
    </lineage>
</organism>
<keyword evidence="2" id="KW-1185">Reference proteome</keyword>